<comment type="caution">
    <text evidence="3">The sequence shown here is derived from an EMBL/GenBank/DDBJ whole genome shotgun (WGS) entry which is preliminary data.</text>
</comment>
<gene>
    <name evidence="3" type="ORF">DAT39_017390</name>
</gene>
<dbReference type="OrthoDB" id="10353141at2759"/>
<proteinExistence type="predicted"/>
<protein>
    <submittedName>
        <fullName evidence="3">Uncharacterized protein</fullName>
    </submittedName>
</protein>
<evidence type="ECO:0000256" key="1">
    <source>
        <dbReference type="SAM" id="Coils"/>
    </source>
</evidence>
<sequence>MLRMNEHVHGYGSEVDHVGLVPPADLRASAAPPLDDRAFQDQDEEPAQHNEAGGQPEQSRHQLPSSLSDYDDMMTKPLQEQNKMLENALYETMDQEIDALVAIKDLLYLSSTVYKLQTKVDQLTAHNDECHMMHEGAEKERIESYDALVSGEAVMKLGMETALELYEKEKEANDSLKEKYKKIKESNTQLEAEITEIKDQIHKMEQEEDADMKCDSA</sequence>
<feature type="non-terminal residue" evidence="3">
    <location>
        <position position="217"/>
    </location>
</feature>
<feature type="coiled-coil region" evidence="1">
    <location>
        <begin position="159"/>
        <end position="207"/>
    </location>
</feature>
<name>A0A8J4WW64_CLAMG</name>
<feature type="region of interest" description="Disordered" evidence="2">
    <location>
        <begin position="25"/>
        <end position="69"/>
    </location>
</feature>
<evidence type="ECO:0000256" key="2">
    <source>
        <dbReference type="SAM" id="MobiDB-lite"/>
    </source>
</evidence>
<keyword evidence="4" id="KW-1185">Reference proteome</keyword>
<dbReference type="AlphaFoldDB" id="A0A8J4WW64"/>
<organism evidence="3 4">
    <name type="scientific">Clarias magur</name>
    <name type="common">Asian catfish</name>
    <name type="synonym">Macropteronotus magur</name>
    <dbReference type="NCBI Taxonomy" id="1594786"/>
    <lineage>
        <taxon>Eukaryota</taxon>
        <taxon>Metazoa</taxon>
        <taxon>Chordata</taxon>
        <taxon>Craniata</taxon>
        <taxon>Vertebrata</taxon>
        <taxon>Euteleostomi</taxon>
        <taxon>Actinopterygii</taxon>
        <taxon>Neopterygii</taxon>
        <taxon>Teleostei</taxon>
        <taxon>Ostariophysi</taxon>
        <taxon>Siluriformes</taxon>
        <taxon>Clariidae</taxon>
        <taxon>Clarias</taxon>
    </lineage>
</organism>
<accession>A0A8J4WW64</accession>
<dbReference type="EMBL" id="QNUK01000468">
    <property type="protein sequence ID" value="KAF5892906.1"/>
    <property type="molecule type" value="Genomic_DNA"/>
</dbReference>
<reference evidence="3" key="1">
    <citation type="submission" date="2020-07" db="EMBL/GenBank/DDBJ databases">
        <title>Clarias magur genome sequencing, assembly and annotation.</title>
        <authorList>
            <person name="Kushwaha B."/>
            <person name="Kumar R."/>
            <person name="Das P."/>
            <person name="Joshi C.G."/>
            <person name="Kumar D."/>
            <person name="Nagpure N.S."/>
            <person name="Pandey M."/>
            <person name="Agarwal S."/>
            <person name="Srivastava S."/>
            <person name="Singh M."/>
            <person name="Sahoo L."/>
            <person name="Jayasankar P."/>
            <person name="Meher P.K."/>
            <person name="Koringa P.G."/>
            <person name="Iquebal M.A."/>
            <person name="Das S.P."/>
            <person name="Bit A."/>
            <person name="Patnaik S."/>
            <person name="Patel N."/>
            <person name="Shah T.M."/>
            <person name="Hinsu A."/>
            <person name="Jena J.K."/>
        </authorList>
    </citation>
    <scope>NUCLEOTIDE SEQUENCE</scope>
    <source>
        <strain evidence="3">CIFAMagur01</strain>
        <tissue evidence="3">Testis</tissue>
    </source>
</reference>
<dbReference type="Proteomes" id="UP000727407">
    <property type="component" value="Unassembled WGS sequence"/>
</dbReference>
<evidence type="ECO:0000313" key="3">
    <source>
        <dbReference type="EMBL" id="KAF5892906.1"/>
    </source>
</evidence>
<keyword evidence="1" id="KW-0175">Coiled coil</keyword>
<evidence type="ECO:0000313" key="4">
    <source>
        <dbReference type="Proteomes" id="UP000727407"/>
    </source>
</evidence>